<evidence type="ECO:0000313" key="5">
    <source>
        <dbReference type="EMBL" id="EQD62605.1"/>
    </source>
</evidence>
<dbReference type="Pfam" id="PF00263">
    <property type="entry name" value="Secretin"/>
    <property type="match status" value="1"/>
</dbReference>
<accession>T1C8N8</accession>
<dbReference type="InterPro" id="IPR050810">
    <property type="entry name" value="Bact_Secretion_Sys_Channel"/>
</dbReference>
<dbReference type="EMBL" id="AUZX01006757">
    <property type="protein sequence ID" value="EQD62605.1"/>
    <property type="molecule type" value="Genomic_DNA"/>
</dbReference>
<dbReference type="GO" id="GO:0015627">
    <property type="term" value="C:type II protein secretion system complex"/>
    <property type="evidence" value="ECO:0007669"/>
    <property type="project" value="TreeGrafter"/>
</dbReference>
<evidence type="ECO:0000256" key="3">
    <source>
        <dbReference type="ARBA" id="ARBA00023136"/>
    </source>
</evidence>
<dbReference type="AlphaFoldDB" id="T1C8N8"/>
<dbReference type="PRINTS" id="PR00811">
    <property type="entry name" value="BCTERIALGSPD"/>
</dbReference>
<evidence type="ECO:0000259" key="4">
    <source>
        <dbReference type="Pfam" id="PF00263"/>
    </source>
</evidence>
<evidence type="ECO:0000256" key="2">
    <source>
        <dbReference type="ARBA" id="ARBA00022729"/>
    </source>
</evidence>
<dbReference type="InterPro" id="IPR004846">
    <property type="entry name" value="T2SS/T3SS_dom"/>
</dbReference>
<organism evidence="5">
    <name type="scientific">mine drainage metagenome</name>
    <dbReference type="NCBI Taxonomy" id="410659"/>
    <lineage>
        <taxon>unclassified sequences</taxon>
        <taxon>metagenomes</taxon>
        <taxon>ecological metagenomes</taxon>
    </lineage>
</organism>
<evidence type="ECO:0000256" key="1">
    <source>
        <dbReference type="ARBA" id="ARBA00004370"/>
    </source>
</evidence>
<reference evidence="5" key="1">
    <citation type="submission" date="2013-08" db="EMBL/GenBank/DDBJ databases">
        <authorList>
            <person name="Mendez C."/>
            <person name="Richter M."/>
            <person name="Ferrer M."/>
            <person name="Sanchez J."/>
        </authorList>
    </citation>
    <scope>NUCLEOTIDE SEQUENCE</scope>
</reference>
<comment type="caution">
    <text evidence="5">The sequence shown here is derived from an EMBL/GenBank/DDBJ whole genome shotgun (WGS) entry which is preliminary data.</text>
</comment>
<comment type="subcellular location">
    <subcellularLocation>
        <location evidence="1">Membrane</location>
    </subcellularLocation>
</comment>
<sequence>MRLKLDLTVSSIAPSISGAVDLITNTRQVKTVVITDNGAIVVLGGLIQDSYTDSVQKVPLLGSIPILGRLFTSTSRQLQKQNLMIFLHPVIVDT</sequence>
<name>T1C8N8_9ZZZZ</name>
<dbReference type="InterPro" id="IPR001775">
    <property type="entry name" value="GspD/PilQ"/>
</dbReference>
<keyword evidence="3" id="KW-0472">Membrane</keyword>
<reference evidence="5" key="2">
    <citation type="journal article" date="2014" name="ISME J.">
        <title>Microbial stratification in low pH oxic and suboxic macroscopic growths along an acid mine drainage.</title>
        <authorList>
            <person name="Mendez-Garcia C."/>
            <person name="Mesa V."/>
            <person name="Sprenger R.R."/>
            <person name="Richter M."/>
            <person name="Diez M.S."/>
            <person name="Solano J."/>
            <person name="Bargiela R."/>
            <person name="Golyshina O.V."/>
            <person name="Manteca A."/>
            <person name="Ramos J.L."/>
            <person name="Gallego J.R."/>
            <person name="Llorente I."/>
            <person name="Martins Dos Santos V.A."/>
            <person name="Jensen O.N."/>
            <person name="Pelaez A.I."/>
            <person name="Sanchez J."/>
            <person name="Ferrer M."/>
        </authorList>
    </citation>
    <scope>NUCLEOTIDE SEQUENCE</scope>
</reference>
<dbReference type="PANTHER" id="PTHR30332">
    <property type="entry name" value="PROBABLE GENERAL SECRETION PATHWAY PROTEIN D"/>
    <property type="match status" value="1"/>
</dbReference>
<protein>
    <submittedName>
        <fullName evidence="5">Type II and III secretion system domain protein</fullName>
    </submittedName>
</protein>
<dbReference type="GO" id="GO:0009306">
    <property type="term" value="P:protein secretion"/>
    <property type="evidence" value="ECO:0007669"/>
    <property type="project" value="InterPro"/>
</dbReference>
<proteinExistence type="predicted"/>
<dbReference type="GO" id="GO:0016020">
    <property type="term" value="C:membrane"/>
    <property type="evidence" value="ECO:0007669"/>
    <property type="project" value="UniProtKB-SubCell"/>
</dbReference>
<gene>
    <name evidence="5" type="ORF">B1A_09473</name>
</gene>
<feature type="non-terminal residue" evidence="5">
    <location>
        <position position="94"/>
    </location>
</feature>
<dbReference type="PRINTS" id="PR01032">
    <property type="entry name" value="PHAGEIV"/>
</dbReference>
<dbReference type="PANTHER" id="PTHR30332:SF24">
    <property type="entry name" value="SECRETIN GSPD-RELATED"/>
    <property type="match status" value="1"/>
</dbReference>
<keyword evidence="2" id="KW-0732">Signal</keyword>
<feature type="domain" description="Type II/III secretion system secretin-like" evidence="4">
    <location>
        <begin position="2"/>
        <end position="93"/>
    </location>
</feature>